<comment type="caution">
    <text evidence="2">The sequence shown here is derived from an EMBL/GenBank/DDBJ whole genome shotgun (WGS) entry which is preliminary data.</text>
</comment>
<dbReference type="EMBL" id="BPLR01009109">
    <property type="protein sequence ID" value="GIY29664.1"/>
    <property type="molecule type" value="Genomic_DNA"/>
</dbReference>
<dbReference type="GO" id="GO:0008146">
    <property type="term" value="F:sulfotransferase activity"/>
    <property type="evidence" value="ECO:0007669"/>
    <property type="project" value="InterPro"/>
</dbReference>
<evidence type="ECO:0000313" key="3">
    <source>
        <dbReference type="Proteomes" id="UP001054945"/>
    </source>
</evidence>
<feature type="domain" description="Sulfotransferase" evidence="1">
    <location>
        <begin position="4"/>
        <end position="36"/>
    </location>
</feature>
<dbReference type="SUPFAM" id="SSF52540">
    <property type="entry name" value="P-loop containing nucleoside triphosphate hydrolases"/>
    <property type="match status" value="1"/>
</dbReference>
<sequence>MGEFNDFFECFIEGDMPYGDYLDHLLDWYPHRKDPN</sequence>
<dbReference type="AlphaFoldDB" id="A0AAV4S9M8"/>
<keyword evidence="3" id="KW-1185">Reference proteome</keyword>
<dbReference type="Proteomes" id="UP001054945">
    <property type="component" value="Unassembled WGS sequence"/>
</dbReference>
<dbReference type="Pfam" id="PF00685">
    <property type="entry name" value="Sulfotransfer_1"/>
    <property type="match status" value="1"/>
</dbReference>
<dbReference type="InterPro" id="IPR027417">
    <property type="entry name" value="P-loop_NTPase"/>
</dbReference>
<evidence type="ECO:0000259" key="1">
    <source>
        <dbReference type="Pfam" id="PF00685"/>
    </source>
</evidence>
<feature type="non-terminal residue" evidence="2">
    <location>
        <position position="36"/>
    </location>
</feature>
<organism evidence="2 3">
    <name type="scientific">Caerostris extrusa</name>
    <name type="common">Bark spider</name>
    <name type="synonym">Caerostris bankana</name>
    <dbReference type="NCBI Taxonomy" id="172846"/>
    <lineage>
        <taxon>Eukaryota</taxon>
        <taxon>Metazoa</taxon>
        <taxon>Ecdysozoa</taxon>
        <taxon>Arthropoda</taxon>
        <taxon>Chelicerata</taxon>
        <taxon>Arachnida</taxon>
        <taxon>Araneae</taxon>
        <taxon>Araneomorphae</taxon>
        <taxon>Entelegynae</taxon>
        <taxon>Araneoidea</taxon>
        <taxon>Araneidae</taxon>
        <taxon>Caerostris</taxon>
    </lineage>
</organism>
<dbReference type="Gene3D" id="3.40.50.300">
    <property type="entry name" value="P-loop containing nucleotide triphosphate hydrolases"/>
    <property type="match status" value="1"/>
</dbReference>
<dbReference type="InterPro" id="IPR000863">
    <property type="entry name" value="Sulfotransferase_dom"/>
</dbReference>
<protein>
    <recommendedName>
        <fullName evidence="1">Sulfotransferase domain-containing protein</fullName>
    </recommendedName>
</protein>
<reference evidence="2 3" key="1">
    <citation type="submission" date="2021-06" db="EMBL/GenBank/DDBJ databases">
        <title>Caerostris extrusa draft genome.</title>
        <authorList>
            <person name="Kono N."/>
            <person name="Arakawa K."/>
        </authorList>
    </citation>
    <scope>NUCLEOTIDE SEQUENCE [LARGE SCALE GENOMIC DNA]</scope>
</reference>
<name>A0AAV4S9M8_CAEEX</name>
<accession>A0AAV4S9M8</accession>
<evidence type="ECO:0000313" key="2">
    <source>
        <dbReference type="EMBL" id="GIY29664.1"/>
    </source>
</evidence>
<gene>
    <name evidence="2" type="ORF">CEXT_556511</name>
</gene>
<proteinExistence type="predicted"/>